<dbReference type="Gene3D" id="3.40.50.300">
    <property type="entry name" value="P-loop containing nucleotide triphosphate hydrolases"/>
    <property type="match status" value="2"/>
</dbReference>
<dbReference type="SMART" id="SM00487">
    <property type="entry name" value="DEXDc"/>
    <property type="match status" value="1"/>
</dbReference>
<evidence type="ECO:0000256" key="4">
    <source>
        <dbReference type="ARBA" id="ARBA00022806"/>
    </source>
</evidence>
<keyword evidence="3 8" id="KW-0378">Hydrolase</keyword>
<evidence type="ECO:0000313" key="12">
    <source>
        <dbReference type="Proteomes" id="UP000694844"/>
    </source>
</evidence>
<protein>
    <recommendedName>
        <fullName evidence="1">RNA helicase</fullName>
        <ecNumber evidence="1">3.6.4.13</ecNumber>
    </recommendedName>
</protein>
<name>A0A8B8CVH7_CRAVI</name>
<dbReference type="GO" id="GO:0005524">
    <property type="term" value="F:ATP binding"/>
    <property type="evidence" value="ECO:0007669"/>
    <property type="project" value="UniProtKB-KW"/>
</dbReference>
<dbReference type="SMART" id="SM00322">
    <property type="entry name" value="KH"/>
    <property type="match status" value="1"/>
</dbReference>
<feature type="domain" description="Helicase C-terminal" evidence="11">
    <location>
        <begin position="515"/>
        <end position="677"/>
    </location>
</feature>
<dbReference type="SMART" id="SM00490">
    <property type="entry name" value="HELICc"/>
    <property type="match status" value="1"/>
</dbReference>
<dbReference type="PROSITE" id="PS51192">
    <property type="entry name" value="HELICASE_ATP_BIND_1"/>
    <property type="match status" value="1"/>
</dbReference>
<dbReference type="InterPro" id="IPR027417">
    <property type="entry name" value="P-loop_NTPase"/>
</dbReference>
<evidence type="ECO:0000256" key="8">
    <source>
        <dbReference type="RuleBase" id="RU000492"/>
    </source>
</evidence>
<feature type="compositionally biased region" description="Polar residues" evidence="9">
    <location>
        <begin position="30"/>
        <end position="54"/>
    </location>
</feature>
<sequence>MYEEEDWDAELEGKAPATAAAKPNYDAWNNAHTQSAPVFDSQRSPPKSVNTFSRSRGRGQWSAGRSDRSDWRRQDDDEGKSNGFSGFSRGNRGRGRDEGRRGRGGSFGGGFSSRNDNSEGFGSGADDENKSTMYVESSSVGRIIGKGGSKIRELQDNSGARIKVTREENDNGEVRIEITGSPDVIAKAKELITNTVNPMDRVTKSFGSMSTKTTNSSDVSTATPVINWAMIRANKESNERMKFEGLSEIRKNFYIEDPNVANMHPEEVAYIRKTNNDIIVKDLSKDGDKRIPNPVRTFEEAFQHFPEILDTIYAQNFKVPSPIQKQAWPVLLQGDDLIGIAQTGTGKTLAFLLPAFIHIDQQPIPREERDGPNVLVLSPTRELALQIEAEVKKFHYKGIKSVCVYGGGNRREQINVVTKGVEIIVATPGRLNDLVMNKIVNVKSVTYLVLDEADRMLDMGFEPEIKKILLDIRPDRQTVMTSATWPPGVRRLGESYLKDPIQVFVGSLDLATCHSVTQFIEIIEQEDKKERLIQFIVEEMEADDKVLVFVGKKLTADDLSSDLSLNMINCQCIHGDREQCDREQALEDFKEGHTRILVATDVASRGLDVKDITHVFNYDFPRNMEEYVHRVGRTGRAGKTGTSITLITRSDWRSAAHLIEILEEANQVVPDELSSMAERYEAHKQKMQEERANGTYRPRGGGRGRRREQGVYICMDGVP</sequence>
<dbReference type="InterPro" id="IPR000629">
    <property type="entry name" value="RNA-helicase_DEAD-box_CS"/>
</dbReference>
<dbReference type="Proteomes" id="UP000694844">
    <property type="component" value="Chromosome 2"/>
</dbReference>
<feature type="domain" description="Helicase ATP-binding" evidence="10">
    <location>
        <begin position="328"/>
        <end position="503"/>
    </location>
</feature>
<comment type="similarity">
    <text evidence="8">Belongs to the DEAD box helicase family.</text>
</comment>
<dbReference type="PROSITE" id="PS51194">
    <property type="entry name" value="HELICASE_CTER"/>
    <property type="match status" value="1"/>
</dbReference>
<dbReference type="InterPro" id="IPR001650">
    <property type="entry name" value="Helicase_C-like"/>
</dbReference>
<keyword evidence="4 8" id="KW-0347">Helicase</keyword>
<dbReference type="SUPFAM" id="SSF52540">
    <property type="entry name" value="P-loop containing nucleoside triphosphate hydrolases"/>
    <property type="match status" value="1"/>
</dbReference>
<dbReference type="GO" id="GO:0003723">
    <property type="term" value="F:RNA binding"/>
    <property type="evidence" value="ECO:0007669"/>
    <property type="project" value="UniProtKB-UniRule"/>
</dbReference>
<dbReference type="InterPro" id="IPR004088">
    <property type="entry name" value="KH_dom_type_1"/>
</dbReference>
<dbReference type="GO" id="GO:0016787">
    <property type="term" value="F:hydrolase activity"/>
    <property type="evidence" value="ECO:0007669"/>
    <property type="project" value="UniProtKB-KW"/>
</dbReference>
<dbReference type="CDD" id="cd00105">
    <property type="entry name" value="KH-I"/>
    <property type="match status" value="1"/>
</dbReference>
<evidence type="ECO:0000256" key="6">
    <source>
        <dbReference type="ARBA" id="ARBA00047984"/>
    </source>
</evidence>
<dbReference type="PROSITE" id="PS00039">
    <property type="entry name" value="DEAD_ATP_HELICASE"/>
    <property type="match status" value="1"/>
</dbReference>
<dbReference type="GeneID" id="111122389"/>
<dbReference type="OrthoDB" id="196131at2759"/>
<comment type="catalytic activity">
    <reaction evidence="6">
        <text>ATP + H2O = ADP + phosphate + H(+)</text>
        <dbReference type="Rhea" id="RHEA:13065"/>
        <dbReference type="ChEBI" id="CHEBI:15377"/>
        <dbReference type="ChEBI" id="CHEBI:15378"/>
        <dbReference type="ChEBI" id="CHEBI:30616"/>
        <dbReference type="ChEBI" id="CHEBI:43474"/>
        <dbReference type="ChEBI" id="CHEBI:456216"/>
        <dbReference type="EC" id="3.6.4.13"/>
    </reaction>
</comment>
<dbReference type="FunFam" id="3.40.50.300:FF:000008">
    <property type="entry name" value="ATP-dependent RNA helicase RhlB"/>
    <property type="match status" value="1"/>
</dbReference>
<keyword evidence="5 8" id="KW-0067">ATP-binding</keyword>
<dbReference type="SUPFAM" id="SSF54791">
    <property type="entry name" value="Eukaryotic type KH-domain (KH-domain type I)"/>
    <property type="match status" value="1"/>
</dbReference>
<evidence type="ECO:0000256" key="5">
    <source>
        <dbReference type="ARBA" id="ARBA00022840"/>
    </source>
</evidence>
<feature type="compositionally biased region" description="Low complexity" evidence="9">
    <location>
        <begin position="81"/>
        <end position="90"/>
    </location>
</feature>
<keyword evidence="2 8" id="KW-0547">Nucleotide-binding</keyword>
<dbReference type="Pfam" id="PF00270">
    <property type="entry name" value="DEAD"/>
    <property type="match status" value="1"/>
</dbReference>
<feature type="compositionally biased region" description="Acidic residues" evidence="9">
    <location>
        <begin position="1"/>
        <end position="10"/>
    </location>
</feature>
<dbReference type="CDD" id="cd17958">
    <property type="entry name" value="DEADc_DDX43_DDX53"/>
    <property type="match status" value="1"/>
</dbReference>
<dbReference type="InterPro" id="IPR036612">
    <property type="entry name" value="KH_dom_type_1_sf"/>
</dbReference>
<feature type="region of interest" description="Disordered" evidence="9">
    <location>
        <begin position="685"/>
        <end position="705"/>
    </location>
</feature>
<dbReference type="AlphaFoldDB" id="A0A8B8CVH7"/>
<evidence type="ECO:0000259" key="10">
    <source>
        <dbReference type="PROSITE" id="PS51192"/>
    </source>
</evidence>
<dbReference type="KEGG" id="cvn:111122389"/>
<accession>A0A8B8CVH7</accession>
<dbReference type="CDD" id="cd18787">
    <property type="entry name" value="SF2_C_DEAD"/>
    <property type="match status" value="1"/>
</dbReference>
<organism evidence="12 13">
    <name type="scientific">Crassostrea virginica</name>
    <name type="common">Eastern oyster</name>
    <dbReference type="NCBI Taxonomy" id="6565"/>
    <lineage>
        <taxon>Eukaryota</taxon>
        <taxon>Metazoa</taxon>
        <taxon>Spiralia</taxon>
        <taxon>Lophotrochozoa</taxon>
        <taxon>Mollusca</taxon>
        <taxon>Bivalvia</taxon>
        <taxon>Autobranchia</taxon>
        <taxon>Pteriomorphia</taxon>
        <taxon>Ostreida</taxon>
        <taxon>Ostreoidea</taxon>
        <taxon>Ostreidae</taxon>
        <taxon>Crassostrea</taxon>
    </lineage>
</organism>
<reference evidence="13" key="1">
    <citation type="submission" date="2025-08" db="UniProtKB">
        <authorList>
            <consortium name="RefSeq"/>
        </authorList>
    </citation>
    <scope>IDENTIFICATION</scope>
    <source>
        <tissue evidence="13">Whole sample</tissue>
    </source>
</reference>
<dbReference type="GO" id="GO:0003724">
    <property type="term" value="F:RNA helicase activity"/>
    <property type="evidence" value="ECO:0007669"/>
    <property type="project" value="UniProtKB-EC"/>
</dbReference>
<feature type="compositionally biased region" description="Basic and acidic residues" evidence="9">
    <location>
        <begin position="65"/>
        <end position="75"/>
    </location>
</feature>
<evidence type="ECO:0000256" key="3">
    <source>
        <dbReference type="ARBA" id="ARBA00022801"/>
    </source>
</evidence>
<dbReference type="InterPro" id="IPR014001">
    <property type="entry name" value="Helicase_ATP-bd"/>
</dbReference>
<dbReference type="Pfam" id="PF00271">
    <property type="entry name" value="Helicase_C"/>
    <property type="match status" value="1"/>
</dbReference>
<keyword evidence="7" id="KW-0694">RNA-binding</keyword>
<dbReference type="EC" id="3.6.4.13" evidence="1"/>
<dbReference type="Pfam" id="PF00013">
    <property type="entry name" value="KH_1"/>
    <property type="match status" value="1"/>
</dbReference>
<evidence type="ECO:0000256" key="1">
    <source>
        <dbReference type="ARBA" id="ARBA00012552"/>
    </source>
</evidence>
<proteinExistence type="inferred from homology"/>
<evidence type="ECO:0000256" key="9">
    <source>
        <dbReference type="SAM" id="MobiDB-lite"/>
    </source>
</evidence>
<evidence type="ECO:0000256" key="7">
    <source>
        <dbReference type="PROSITE-ProRule" id="PRU00117"/>
    </source>
</evidence>
<feature type="region of interest" description="Disordered" evidence="9">
    <location>
        <begin position="1"/>
        <end position="131"/>
    </location>
</feature>
<dbReference type="PROSITE" id="PS50084">
    <property type="entry name" value="KH_TYPE_1"/>
    <property type="match status" value="1"/>
</dbReference>
<dbReference type="Gene3D" id="3.30.1370.10">
    <property type="entry name" value="K Homology domain, type 1"/>
    <property type="match status" value="1"/>
</dbReference>
<dbReference type="PANTHER" id="PTHR47958">
    <property type="entry name" value="ATP-DEPENDENT RNA HELICASE DBP3"/>
    <property type="match status" value="1"/>
</dbReference>
<evidence type="ECO:0000256" key="2">
    <source>
        <dbReference type="ARBA" id="ARBA00022741"/>
    </source>
</evidence>
<dbReference type="FunFam" id="3.40.50.300:FF:000079">
    <property type="entry name" value="probable ATP-dependent RNA helicase DDX17"/>
    <property type="match status" value="1"/>
</dbReference>
<dbReference type="InterPro" id="IPR004087">
    <property type="entry name" value="KH_dom"/>
</dbReference>
<dbReference type="InterPro" id="IPR011545">
    <property type="entry name" value="DEAD/DEAH_box_helicase_dom"/>
</dbReference>
<evidence type="ECO:0000313" key="13">
    <source>
        <dbReference type="RefSeq" id="XP_022319867.1"/>
    </source>
</evidence>
<gene>
    <name evidence="13" type="primary">LOC111122389</name>
</gene>
<keyword evidence="12" id="KW-1185">Reference proteome</keyword>
<evidence type="ECO:0000259" key="11">
    <source>
        <dbReference type="PROSITE" id="PS51194"/>
    </source>
</evidence>
<dbReference type="RefSeq" id="XP_022319867.1">
    <property type="nucleotide sequence ID" value="XM_022464159.1"/>
</dbReference>